<feature type="compositionally biased region" description="Basic and acidic residues" evidence="14">
    <location>
        <begin position="1"/>
        <end position="15"/>
    </location>
</feature>
<dbReference type="GO" id="GO:0000774">
    <property type="term" value="F:adenyl-nucleotide exchange factor activity"/>
    <property type="evidence" value="ECO:0007669"/>
    <property type="project" value="InterPro"/>
</dbReference>
<feature type="coiled-coil region" evidence="13">
    <location>
        <begin position="53"/>
        <end position="101"/>
    </location>
</feature>
<comment type="subcellular location">
    <subcellularLocation>
        <location evidence="1 10">Cytoplasm</location>
    </subcellularLocation>
</comment>
<dbReference type="GO" id="GO:0006457">
    <property type="term" value="P:protein folding"/>
    <property type="evidence" value="ECO:0007669"/>
    <property type="project" value="InterPro"/>
</dbReference>
<evidence type="ECO:0000256" key="1">
    <source>
        <dbReference type="ARBA" id="ARBA00004496"/>
    </source>
</evidence>
<keyword evidence="5 10" id="KW-0346">Stress response</keyword>
<dbReference type="EMBL" id="WBXO01000006">
    <property type="protein sequence ID" value="KAB2952292.1"/>
    <property type="molecule type" value="Genomic_DNA"/>
</dbReference>
<dbReference type="GO" id="GO:0042803">
    <property type="term" value="F:protein homodimerization activity"/>
    <property type="evidence" value="ECO:0007669"/>
    <property type="project" value="InterPro"/>
</dbReference>
<dbReference type="InterPro" id="IPR013805">
    <property type="entry name" value="GrpE_CC"/>
</dbReference>
<protein>
    <recommendedName>
        <fullName evidence="8 10">Protein GrpE</fullName>
    </recommendedName>
    <alternativeName>
        <fullName evidence="9 10">HSP-70 cofactor</fullName>
    </alternativeName>
</protein>
<evidence type="ECO:0000256" key="11">
    <source>
        <dbReference type="RuleBase" id="RU000639"/>
    </source>
</evidence>
<keyword evidence="4 10" id="KW-0963">Cytoplasm</keyword>
<feature type="compositionally biased region" description="Basic and acidic residues" evidence="14">
    <location>
        <begin position="30"/>
        <end position="42"/>
    </location>
</feature>
<evidence type="ECO:0000256" key="14">
    <source>
        <dbReference type="SAM" id="MobiDB-lite"/>
    </source>
</evidence>
<dbReference type="PRINTS" id="PR00773">
    <property type="entry name" value="GRPEPROTEIN"/>
</dbReference>
<dbReference type="HAMAP" id="MF_01151">
    <property type="entry name" value="GrpE"/>
    <property type="match status" value="1"/>
</dbReference>
<dbReference type="Gene3D" id="2.30.22.10">
    <property type="entry name" value="Head domain of nucleotide exchange factor GrpE"/>
    <property type="match status" value="1"/>
</dbReference>
<accession>A0A6I0EZZ3</accession>
<comment type="function">
    <text evidence="7 10 11">Participates actively in the response to hyperosmotic and heat shock by preventing the aggregation of stress-denatured proteins, in association with DnaK and GrpE. It is the nucleotide exchange factor for DnaK and may function as a thermosensor. Unfolded proteins bind initially to DnaJ; upon interaction with the DnaJ-bound protein, DnaK hydrolyzes its bound ATP, resulting in the formation of a stable complex. GrpE releases ADP from DnaK; ATP binding to DnaK triggers the release of the substrate protein, thus completing the reaction cycle. Several rounds of ATP-dependent interactions between DnaJ, DnaK and GrpE are required for fully efficient folding.</text>
</comment>
<dbReference type="SUPFAM" id="SSF58014">
    <property type="entry name" value="Coiled-coil domain of nucleotide exchange factor GrpE"/>
    <property type="match status" value="1"/>
</dbReference>
<dbReference type="GO" id="GO:0005737">
    <property type="term" value="C:cytoplasm"/>
    <property type="evidence" value="ECO:0007669"/>
    <property type="project" value="UniProtKB-SubCell"/>
</dbReference>
<evidence type="ECO:0000256" key="13">
    <source>
        <dbReference type="SAM" id="Coils"/>
    </source>
</evidence>
<comment type="caution">
    <text evidence="15">The sequence shown here is derived from an EMBL/GenBank/DDBJ whole genome shotgun (WGS) entry which is preliminary data.</text>
</comment>
<organism evidence="15 16">
    <name type="scientific">Heliorestis acidaminivorans</name>
    <dbReference type="NCBI Taxonomy" id="553427"/>
    <lineage>
        <taxon>Bacteria</taxon>
        <taxon>Bacillati</taxon>
        <taxon>Bacillota</taxon>
        <taxon>Clostridia</taxon>
        <taxon>Eubacteriales</taxon>
        <taxon>Heliobacteriaceae</taxon>
        <taxon>Heliorestis</taxon>
    </lineage>
</organism>
<comment type="similarity">
    <text evidence="2 10 12">Belongs to the GrpE family.</text>
</comment>
<evidence type="ECO:0000256" key="4">
    <source>
        <dbReference type="ARBA" id="ARBA00022490"/>
    </source>
</evidence>
<evidence type="ECO:0000256" key="9">
    <source>
        <dbReference type="ARBA" id="ARBA00076414"/>
    </source>
</evidence>
<evidence type="ECO:0000256" key="2">
    <source>
        <dbReference type="ARBA" id="ARBA00009054"/>
    </source>
</evidence>
<evidence type="ECO:0000256" key="12">
    <source>
        <dbReference type="RuleBase" id="RU004478"/>
    </source>
</evidence>
<dbReference type="InterPro" id="IPR000740">
    <property type="entry name" value="GrpE"/>
</dbReference>
<evidence type="ECO:0000256" key="5">
    <source>
        <dbReference type="ARBA" id="ARBA00023016"/>
    </source>
</evidence>
<evidence type="ECO:0000256" key="7">
    <source>
        <dbReference type="ARBA" id="ARBA00053401"/>
    </source>
</evidence>
<gene>
    <name evidence="10 15" type="primary">grpE</name>
    <name evidence="15" type="ORF">F9B85_08990</name>
</gene>
<evidence type="ECO:0000256" key="8">
    <source>
        <dbReference type="ARBA" id="ARBA00072274"/>
    </source>
</evidence>
<proteinExistence type="inferred from homology"/>
<dbReference type="GO" id="GO:0051082">
    <property type="term" value="F:unfolded protein binding"/>
    <property type="evidence" value="ECO:0007669"/>
    <property type="project" value="TreeGrafter"/>
</dbReference>
<dbReference type="RefSeq" id="WP_151620096.1">
    <property type="nucleotide sequence ID" value="NZ_WBXO01000006.1"/>
</dbReference>
<dbReference type="FunFam" id="2.30.22.10:FF:000001">
    <property type="entry name" value="Protein GrpE"/>
    <property type="match status" value="1"/>
</dbReference>
<dbReference type="Gene3D" id="3.90.20.20">
    <property type="match status" value="1"/>
</dbReference>
<evidence type="ECO:0000313" key="15">
    <source>
        <dbReference type="EMBL" id="KAB2952292.1"/>
    </source>
</evidence>
<sequence length="213" mass="24323">MSQEKNVEQSDKQEVLDAISETESFEATMEEDRGQEAQHEEQDGGSEEAAKRLTAFLEEVAKTKAELEESQKEIQEWEQRYNRLRADFDNFKRRTAKEKEELSSYATEGLVTNLLPVLDNFQRALQAMDGEINSNLLSGIEMIYRQLMDQLTKEGLELMNAVGQPFDPNYHEAVMYGPSTEEFSDGVVMDELQKGYLLKNKVIRPAMVKVAQG</sequence>
<dbReference type="PANTHER" id="PTHR21237:SF23">
    <property type="entry name" value="GRPE PROTEIN HOMOLOG, MITOCHONDRIAL"/>
    <property type="match status" value="1"/>
</dbReference>
<dbReference type="InterPro" id="IPR009012">
    <property type="entry name" value="GrpE_head"/>
</dbReference>
<comment type="subunit">
    <text evidence="3 10">Homodimer.</text>
</comment>
<evidence type="ECO:0000256" key="6">
    <source>
        <dbReference type="ARBA" id="ARBA00023186"/>
    </source>
</evidence>
<evidence type="ECO:0000256" key="10">
    <source>
        <dbReference type="HAMAP-Rule" id="MF_01151"/>
    </source>
</evidence>
<dbReference type="PANTHER" id="PTHR21237">
    <property type="entry name" value="GRPE PROTEIN"/>
    <property type="match status" value="1"/>
</dbReference>
<feature type="region of interest" description="Disordered" evidence="14">
    <location>
        <begin position="1"/>
        <end position="49"/>
    </location>
</feature>
<dbReference type="CDD" id="cd00446">
    <property type="entry name" value="GrpE"/>
    <property type="match status" value="1"/>
</dbReference>
<dbReference type="NCBIfam" id="NF010738">
    <property type="entry name" value="PRK14140.1"/>
    <property type="match status" value="1"/>
</dbReference>
<name>A0A6I0EZZ3_9FIRM</name>
<dbReference type="Proteomes" id="UP000468766">
    <property type="component" value="Unassembled WGS sequence"/>
</dbReference>
<dbReference type="SUPFAM" id="SSF51064">
    <property type="entry name" value="Head domain of nucleotide exchange factor GrpE"/>
    <property type="match status" value="1"/>
</dbReference>
<dbReference type="Pfam" id="PF01025">
    <property type="entry name" value="GrpE"/>
    <property type="match status" value="1"/>
</dbReference>
<dbReference type="GO" id="GO:0051087">
    <property type="term" value="F:protein-folding chaperone binding"/>
    <property type="evidence" value="ECO:0007669"/>
    <property type="project" value="InterPro"/>
</dbReference>
<keyword evidence="13" id="KW-0175">Coiled coil</keyword>
<keyword evidence="6 10" id="KW-0143">Chaperone</keyword>
<dbReference type="PROSITE" id="PS01071">
    <property type="entry name" value="GRPE"/>
    <property type="match status" value="1"/>
</dbReference>
<dbReference type="AlphaFoldDB" id="A0A6I0EZZ3"/>
<reference evidence="15 16" key="1">
    <citation type="submission" date="2019-10" db="EMBL/GenBank/DDBJ databases">
        <title>Whole-genome sequence of the extremophile Heliorestis acidaminivorans DSM 24790.</title>
        <authorList>
            <person name="Kyndt J.A."/>
            <person name="Meyer T.E."/>
        </authorList>
    </citation>
    <scope>NUCLEOTIDE SEQUENCE [LARGE SCALE GENOMIC DNA]</scope>
    <source>
        <strain evidence="15 16">DSM 24790</strain>
    </source>
</reference>
<dbReference type="OrthoDB" id="9812586at2"/>
<evidence type="ECO:0000313" key="16">
    <source>
        <dbReference type="Proteomes" id="UP000468766"/>
    </source>
</evidence>
<keyword evidence="16" id="KW-1185">Reference proteome</keyword>
<evidence type="ECO:0000256" key="3">
    <source>
        <dbReference type="ARBA" id="ARBA00011738"/>
    </source>
</evidence>